<accession>A0AAE1IH28</accession>
<feature type="compositionally biased region" description="Basic and acidic residues" evidence="1">
    <location>
        <begin position="73"/>
        <end position="91"/>
    </location>
</feature>
<gene>
    <name evidence="2" type="ORF">Triagg1_3829</name>
</gene>
<dbReference type="GeneID" id="87918069"/>
<evidence type="ECO:0000313" key="3">
    <source>
        <dbReference type="Proteomes" id="UP001273209"/>
    </source>
</evidence>
<dbReference type="Proteomes" id="UP001273209">
    <property type="component" value="Unassembled WGS sequence"/>
</dbReference>
<feature type="region of interest" description="Disordered" evidence="1">
    <location>
        <begin position="524"/>
        <end position="558"/>
    </location>
</feature>
<protein>
    <submittedName>
        <fullName evidence="2">Uncharacterized protein</fullName>
    </submittedName>
</protein>
<feature type="compositionally biased region" description="Polar residues" evidence="1">
    <location>
        <begin position="327"/>
        <end position="337"/>
    </location>
</feature>
<keyword evidence="3" id="KW-1185">Reference proteome</keyword>
<feature type="compositionally biased region" description="Polar residues" evidence="1">
    <location>
        <begin position="275"/>
        <end position="296"/>
    </location>
</feature>
<feature type="compositionally biased region" description="Basic and acidic residues" evidence="1">
    <location>
        <begin position="452"/>
        <end position="491"/>
    </location>
</feature>
<comment type="caution">
    <text evidence="2">The sequence shown here is derived from an EMBL/GenBank/DDBJ whole genome shotgun (WGS) entry which is preliminary data.</text>
</comment>
<proteinExistence type="predicted"/>
<dbReference type="EMBL" id="JAWRVG010000011">
    <property type="protein sequence ID" value="KAK4077497.1"/>
    <property type="molecule type" value="Genomic_DNA"/>
</dbReference>
<feature type="region of interest" description="Disordered" evidence="1">
    <location>
        <begin position="377"/>
        <end position="510"/>
    </location>
</feature>
<sequence>MAASVGSRFLTPWVGDQNPPPSPLASNPVIFRRYSTGIELLDNKKDKRSSVIDPVMALKNLRSSYHGKGNGRGVDDLEDAPRNRVNHYSKDDTTSLADFLKNHEPPSSSYMSVPFAHADDKDRESKWSKFMAMKRRSKSVPRPPQNIQLPDSAVSGVTIGGHRHIAISIPLEAMPFASDSTAQTSANVNNNNIGTRVGGTRNEYATLPRNFAVQTYSGGNGTVTVFPTATDEVPAFPQTPSTQRSSLLSQQSVSSSLEERSSHTQSTPGKHHKSSSQSTGYSTEGSMGPSARNQAKNKPPGYVSIFPKITDPPHINAQGMVVWGPQKSPTRPNNQQRPARPSSMVVPAGPRHRHPAHSASIDGLLSVAKDVETVRDGYNKKPLPKPPGKADSRAKQQYRPGIGFPSPITEESTDGSSRSTKRSIRRAVSAQSMLAVNKELPSRPSTAGSIQSRREKVRDKKRRDMEAAKALKELQRRRSEDQHKEHADGEQSRNYADAQEESERPQTSSLNTLIPIVVVVDLQPSPGLPEDKSGRKVSSPPSSSHSSSPSPSPDMSQLRLSRDMDSELYLQHKRNLMDKQILRLYDSYHENRLRDVERRIRRLERNGDVWLRALVPVLDDMSRNIKTSSRISKAAHADGEGRSWASDDEVSSAGAERKARSAKRTKTPTRRASLSRDRIVAGLIGGRLASDDSESSDTMSRSDEAGGLGIIEPLMRELAGEARRRQEQIAERTADDWRHNTV</sequence>
<dbReference type="RefSeq" id="XP_062757332.1">
    <property type="nucleotide sequence ID" value="XM_062898165.1"/>
</dbReference>
<evidence type="ECO:0000256" key="1">
    <source>
        <dbReference type="SAM" id="MobiDB-lite"/>
    </source>
</evidence>
<feature type="compositionally biased region" description="Basic residues" evidence="1">
    <location>
        <begin position="660"/>
        <end position="669"/>
    </location>
</feature>
<feature type="compositionally biased region" description="Low complexity" evidence="1">
    <location>
        <begin position="538"/>
        <end position="549"/>
    </location>
</feature>
<organism evidence="2 3">
    <name type="scientific">Trichoderma aggressivum f. europaeum</name>
    <dbReference type="NCBI Taxonomy" id="173218"/>
    <lineage>
        <taxon>Eukaryota</taxon>
        <taxon>Fungi</taxon>
        <taxon>Dikarya</taxon>
        <taxon>Ascomycota</taxon>
        <taxon>Pezizomycotina</taxon>
        <taxon>Sordariomycetes</taxon>
        <taxon>Hypocreomycetidae</taxon>
        <taxon>Hypocreales</taxon>
        <taxon>Hypocreaceae</taxon>
        <taxon>Trichoderma</taxon>
    </lineage>
</organism>
<name>A0AAE1IH28_9HYPO</name>
<feature type="region of interest" description="Disordered" evidence="1">
    <location>
        <begin position="63"/>
        <end position="91"/>
    </location>
</feature>
<feature type="region of interest" description="Disordered" evidence="1">
    <location>
        <begin position="1"/>
        <end position="27"/>
    </location>
</feature>
<feature type="region of interest" description="Disordered" evidence="1">
    <location>
        <begin position="232"/>
        <end position="361"/>
    </location>
</feature>
<feature type="compositionally biased region" description="Low complexity" evidence="1">
    <location>
        <begin position="241"/>
        <end position="256"/>
    </location>
</feature>
<dbReference type="AlphaFoldDB" id="A0AAE1IH28"/>
<reference evidence="2" key="1">
    <citation type="submission" date="2023-11" db="EMBL/GenBank/DDBJ databases">
        <title>The genome sequences of three competitors of mushroom-forming fungi.</title>
        <authorList>
            <person name="Beijen E."/>
            <person name="Ohm R.A."/>
        </authorList>
    </citation>
    <scope>NUCLEOTIDE SEQUENCE</scope>
    <source>
        <strain evidence="2">CBS 100526</strain>
    </source>
</reference>
<feature type="region of interest" description="Disordered" evidence="1">
    <location>
        <begin position="631"/>
        <end position="742"/>
    </location>
</feature>
<evidence type="ECO:0000313" key="2">
    <source>
        <dbReference type="EMBL" id="KAK4077497.1"/>
    </source>
</evidence>
<feature type="compositionally biased region" description="Basic and acidic residues" evidence="1">
    <location>
        <begin position="714"/>
        <end position="742"/>
    </location>
</feature>